<evidence type="ECO:0000256" key="10">
    <source>
        <dbReference type="ARBA" id="ARBA00029426"/>
    </source>
</evidence>
<keyword evidence="6 13" id="KW-0285">Flavoprotein</keyword>
<name>A0A1X7KR76_9MICO</name>
<dbReference type="InterPro" id="IPR037099">
    <property type="entry name" value="Fum_R/Succ_DH_flav-like_C_sf"/>
</dbReference>
<dbReference type="UniPathway" id="UPA00253">
    <property type="reaction ID" value="UER00326"/>
</dbReference>
<comment type="catalytic activity">
    <reaction evidence="11">
        <text>L-aspartate + O2 = iminosuccinate + H2O2</text>
        <dbReference type="Rhea" id="RHEA:25876"/>
        <dbReference type="ChEBI" id="CHEBI:15379"/>
        <dbReference type="ChEBI" id="CHEBI:16240"/>
        <dbReference type="ChEBI" id="CHEBI:29991"/>
        <dbReference type="ChEBI" id="CHEBI:77875"/>
        <dbReference type="EC" id="1.4.3.16"/>
    </reaction>
    <physiologicalReaction direction="left-to-right" evidence="11">
        <dbReference type="Rhea" id="RHEA:25877"/>
    </physiologicalReaction>
</comment>
<evidence type="ECO:0000313" key="18">
    <source>
        <dbReference type="Proteomes" id="UP000193244"/>
    </source>
</evidence>
<evidence type="ECO:0000256" key="9">
    <source>
        <dbReference type="ARBA" id="ARBA00023002"/>
    </source>
</evidence>
<evidence type="ECO:0000256" key="3">
    <source>
        <dbReference type="ARBA" id="ARBA00008562"/>
    </source>
</evidence>
<dbReference type="SUPFAM" id="SSF51905">
    <property type="entry name" value="FAD/NAD(P)-binding domain"/>
    <property type="match status" value="1"/>
</dbReference>
<sequence length="555" mass="57094">MARVIIVGSGIAGLATALHATRQHGHEVTLVTKGELAESNTRYAQGGIAAATALDDSATLHAEDTIRAGAGLTDETAARVLADEGAAAIQSLIEWGVLFDHRPGSSEPDRALEAAHSRPRVLHAGGDATGAAIETALVTAVRASGVAIREHTMLTDLVLADARVVGIEVLRADGGREVLFADAVVLATGGAGQLYSHTTNPAIATGDGLAAALRAGVATADLEFYQFHPTTLAAPGNFLVSEAVRGEGAVLRNKRGERFMLGVHPDAELAPRDVVARAIAAEMAKQNGDPVTLDARGIGRDTLAARFPTIMAACAAAGFDLAGGLVPVVPAAHYYMGGIATDLDGRTSHAGLFAVGEAACTGVHGANRLASNSLLEGAVFARRVAAALGGLDTAAGGLLDQREVDSHLRRSSSRATKEPAYRDHPRVGLGTAAGGLLDQRSELQALMWSYAGLTRSGAGLAAAAARLRVWSEASTTPTDDRQQIETANLLVVARALIDAAQARRESRGAHARSDFAQTDASADREPSRRISRATDANASGGASPDTAPTLQTQGH</sequence>
<evidence type="ECO:0000256" key="2">
    <source>
        <dbReference type="ARBA" id="ARBA00004950"/>
    </source>
</evidence>
<dbReference type="SUPFAM" id="SSF46977">
    <property type="entry name" value="Succinate dehydrogenase/fumarate reductase flavoprotein C-terminal domain"/>
    <property type="match status" value="1"/>
</dbReference>
<feature type="domain" description="FAD-dependent oxidoreductase 2 FAD-binding" evidence="15">
    <location>
        <begin position="4"/>
        <end position="374"/>
    </location>
</feature>
<evidence type="ECO:0000256" key="8">
    <source>
        <dbReference type="ARBA" id="ARBA00022827"/>
    </source>
</evidence>
<dbReference type="Pfam" id="PF02910">
    <property type="entry name" value="Succ_DH_flav_C"/>
    <property type="match status" value="1"/>
</dbReference>
<dbReference type="InterPro" id="IPR003953">
    <property type="entry name" value="FAD-dep_OxRdtase_2_FAD-bd"/>
</dbReference>
<dbReference type="PANTHER" id="PTHR42716">
    <property type="entry name" value="L-ASPARTATE OXIDASE"/>
    <property type="match status" value="1"/>
</dbReference>
<dbReference type="EMBL" id="FXAY01000005">
    <property type="protein sequence ID" value="SMG43721.1"/>
    <property type="molecule type" value="Genomic_DNA"/>
</dbReference>
<comment type="pathway">
    <text evidence="2 13">Cofactor biosynthesis; NAD(+) biosynthesis; iminoaspartate from L-aspartate (oxidase route): step 1/1.</text>
</comment>
<evidence type="ECO:0000256" key="14">
    <source>
        <dbReference type="SAM" id="MobiDB-lite"/>
    </source>
</evidence>
<comment type="function">
    <text evidence="10">Catalyzes the oxidation of L-aspartate to iminoaspartate, the first step in the de novo biosynthesis of NAD(+).</text>
</comment>
<dbReference type="GO" id="GO:0005737">
    <property type="term" value="C:cytoplasm"/>
    <property type="evidence" value="ECO:0007669"/>
    <property type="project" value="UniProtKB-SubCell"/>
</dbReference>
<evidence type="ECO:0000256" key="6">
    <source>
        <dbReference type="ARBA" id="ARBA00022630"/>
    </source>
</evidence>
<dbReference type="SUPFAM" id="SSF56425">
    <property type="entry name" value="Succinate dehydrogenase/fumarate reductase flavoprotein, catalytic domain"/>
    <property type="match status" value="1"/>
</dbReference>
<gene>
    <name evidence="17" type="ORF">SAMN06296010_2804</name>
</gene>
<feature type="compositionally biased region" description="Basic and acidic residues" evidence="14">
    <location>
        <begin position="415"/>
        <end position="425"/>
    </location>
</feature>
<keyword evidence="7 13" id="KW-0662">Pyridine nucleotide biosynthesis</keyword>
<feature type="domain" description="Fumarate reductase/succinate dehydrogenase flavoprotein-like C-terminal" evidence="16">
    <location>
        <begin position="440"/>
        <end position="520"/>
    </location>
</feature>
<evidence type="ECO:0000256" key="13">
    <source>
        <dbReference type="RuleBase" id="RU362049"/>
    </source>
</evidence>
<evidence type="ECO:0000256" key="12">
    <source>
        <dbReference type="NCBIfam" id="TIGR00551"/>
    </source>
</evidence>
<evidence type="ECO:0000259" key="15">
    <source>
        <dbReference type="Pfam" id="PF00890"/>
    </source>
</evidence>
<dbReference type="Gene3D" id="3.50.50.60">
    <property type="entry name" value="FAD/NAD(P)-binding domain"/>
    <property type="match status" value="1"/>
</dbReference>
<comment type="cofactor">
    <cofactor evidence="1 13">
        <name>FAD</name>
        <dbReference type="ChEBI" id="CHEBI:57692"/>
    </cofactor>
</comment>
<feature type="region of interest" description="Disordered" evidence="14">
    <location>
        <begin position="406"/>
        <end position="425"/>
    </location>
</feature>
<organism evidence="17 18">
    <name type="scientific">Agreia pratensis</name>
    <dbReference type="NCBI Taxonomy" id="150121"/>
    <lineage>
        <taxon>Bacteria</taxon>
        <taxon>Bacillati</taxon>
        <taxon>Actinomycetota</taxon>
        <taxon>Actinomycetes</taxon>
        <taxon>Micrococcales</taxon>
        <taxon>Microbacteriaceae</taxon>
        <taxon>Agreia</taxon>
    </lineage>
</organism>
<dbReference type="Pfam" id="PF00890">
    <property type="entry name" value="FAD_binding_2"/>
    <property type="match status" value="1"/>
</dbReference>
<evidence type="ECO:0000256" key="1">
    <source>
        <dbReference type="ARBA" id="ARBA00001974"/>
    </source>
</evidence>
<feature type="region of interest" description="Disordered" evidence="14">
    <location>
        <begin position="503"/>
        <end position="555"/>
    </location>
</feature>
<dbReference type="GO" id="GO:0008734">
    <property type="term" value="F:L-aspartate oxidase activity"/>
    <property type="evidence" value="ECO:0007669"/>
    <property type="project" value="UniProtKB-UniRule"/>
</dbReference>
<dbReference type="AlphaFoldDB" id="A0A1X7KR76"/>
<dbReference type="InterPro" id="IPR036188">
    <property type="entry name" value="FAD/NAD-bd_sf"/>
</dbReference>
<dbReference type="InterPro" id="IPR005288">
    <property type="entry name" value="NadB"/>
</dbReference>
<protein>
    <recommendedName>
        <fullName evidence="5 12">L-aspartate oxidase</fullName>
        <ecNumber evidence="4 12">1.4.3.16</ecNumber>
    </recommendedName>
</protein>
<evidence type="ECO:0000313" key="17">
    <source>
        <dbReference type="EMBL" id="SMG43721.1"/>
    </source>
</evidence>
<keyword evidence="8 13" id="KW-0274">FAD</keyword>
<proteinExistence type="inferred from homology"/>
<evidence type="ECO:0000256" key="4">
    <source>
        <dbReference type="ARBA" id="ARBA00012173"/>
    </source>
</evidence>
<dbReference type="FunFam" id="3.90.700.10:FF:000002">
    <property type="entry name" value="L-aspartate oxidase"/>
    <property type="match status" value="1"/>
</dbReference>
<reference evidence="18" key="1">
    <citation type="submission" date="2017-04" db="EMBL/GenBank/DDBJ databases">
        <authorList>
            <person name="Varghese N."/>
            <person name="Submissions S."/>
        </authorList>
    </citation>
    <scope>NUCLEOTIDE SEQUENCE [LARGE SCALE GENOMIC DNA]</scope>
    <source>
        <strain evidence="18">VKM Ac-2510</strain>
    </source>
</reference>
<evidence type="ECO:0000256" key="5">
    <source>
        <dbReference type="ARBA" id="ARBA00021901"/>
    </source>
</evidence>
<dbReference type="Gene3D" id="1.20.58.100">
    <property type="entry name" value="Fumarate reductase/succinate dehydrogenase flavoprotein-like, C-terminal domain"/>
    <property type="match status" value="1"/>
</dbReference>
<accession>A0A1X7KR76</accession>
<dbReference type="PANTHER" id="PTHR42716:SF2">
    <property type="entry name" value="L-ASPARTATE OXIDASE, CHLOROPLASTIC"/>
    <property type="match status" value="1"/>
</dbReference>
<dbReference type="PRINTS" id="PR00368">
    <property type="entry name" value="FADPNR"/>
</dbReference>
<evidence type="ECO:0000256" key="11">
    <source>
        <dbReference type="ARBA" id="ARBA00048305"/>
    </source>
</evidence>
<dbReference type="InterPro" id="IPR015939">
    <property type="entry name" value="Fum_Rdtase/Succ_DH_flav-like_C"/>
</dbReference>
<dbReference type="STRING" id="150121.SAMN06296010_2804"/>
<dbReference type="NCBIfam" id="TIGR00551">
    <property type="entry name" value="nadB"/>
    <property type="match status" value="1"/>
</dbReference>
<dbReference type="GO" id="GO:0033765">
    <property type="term" value="F:steroid dehydrogenase activity, acting on the CH-CH group of donors"/>
    <property type="evidence" value="ECO:0007669"/>
    <property type="project" value="UniProtKB-ARBA"/>
</dbReference>
<comment type="subcellular location">
    <subcellularLocation>
        <location evidence="13">Cytoplasm</location>
    </subcellularLocation>
</comment>
<dbReference type="OrthoDB" id="9805351at2"/>
<evidence type="ECO:0000259" key="16">
    <source>
        <dbReference type="Pfam" id="PF02910"/>
    </source>
</evidence>
<dbReference type="Gene3D" id="3.90.700.10">
    <property type="entry name" value="Succinate dehydrogenase/fumarate reductase flavoprotein, catalytic domain"/>
    <property type="match status" value="1"/>
</dbReference>
<feature type="compositionally biased region" description="Basic and acidic residues" evidence="14">
    <location>
        <begin position="503"/>
        <end position="513"/>
    </location>
</feature>
<evidence type="ECO:0000256" key="7">
    <source>
        <dbReference type="ARBA" id="ARBA00022642"/>
    </source>
</evidence>
<keyword evidence="9 13" id="KW-0560">Oxidoreductase</keyword>
<keyword evidence="18" id="KW-1185">Reference proteome</keyword>
<dbReference type="InterPro" id="IPR027477">
    <property type="entry name" value="Succ_DH/fumarate_Rdtase_cat_sf"/>
</dbReference>
<dbReference type="RefSeq" id="WP_085487068.1">
    <property type="nucleotide sequence ID" value="NZ_FXAY01000005.1"/>
</dbReference>
<comment type="similarity">
    <text evidence="3 13">Belongs to the FAD-dependent oxidoreductase 2 family. NadB subfamily.</text>
</comment>
<feature type="compositionally biased region" description="Polar residues" evidence="14">
    <location>
        <begin position="546"/>
        <end position="555"/>
    </location>
</feature>
<dbReference type="EC" id="1.4.3.16" evidence="4 12"/>
<dbReference type="Proteomes" id="UP000193244">
    <property type="component" value="Unassembled WGS sequence"/>
</dbReference>
<dbReference type="GO" id="GO:0034628">
    <property type="term" value="P:'de novo' NAD+ biosynthetic process from L-aspartate"/>
    <property type="evidence" value="ECO:0007669"/>
    <property type="project" value="TreeGrafter"/>
</dbReference>